<organism evidence="1 2">
    <name type="scientific">Porphyra umbilicalis</name>
    <name type="common">Purple laver</name>
    <name type="synonym">Red alga</name>
    <dbReference type="NCBI Taxonomy" id="2786"/>
    <lineage>
        <taxon>Eukaryota</taxon>
        <taxon>Rhodophyta</taxon>
        <taxon>Bangiophyceae</taxon>
        <taxon>Bangiales</taxon>
        <taxon>Bangiaceae</taxon>
        <taxon>Porphyra</taxon>
    </lineage>
</organism>
<protein>
    <submittedName>
        <fullName evidence="1">Uncharacterized protein</fullName>
    </submittedName>
</protein>
<dbReference type="EMBL" id="KV918861">
    <property type="protein sequence ID" value="OSX76592.1"/>
    <property type="molecule type" value="Genomic_DNA"/>
</dbReference>
<name>A0A1X6P6S6_PORUM</name>
<dbReference type="Proteomes" id="UP000218209">
    <property type="component" value="Unassembled WGS sequence"/>
</dbReference>
<evidence type="ECO:0000313" key="2">
    <source>
        <dbReference type="Proteomes" id="UP000218209"/>
    </source>
</evidence>
<gene>
    <name evidence="1" type="ORF">BU14_0184s0020</name>
</gene>
<proteinExistence type="predicted"/>
<dbReference type="AlphaFoldDB" id="A0A1X6P6S6"/>
<accession>A0A1X6P6S6</accession>
<keyword evidence="2" id="KW-1185">Reference proteome</keyword>
<reference evidence="1 2" key="1">
    <citation type="submission" date="2017-03" db="EMBL/GenBank/DDBJ databases">
        <title>WGS assembly of Porphyra umbilicalis.</title>
        <authorList>
            <person name="Brawley S.H."/>
            <person name="Blouin N.A."/>
            <person name="Ficko-Blean E."/>
            <person name="Wheeler G.L."/>
            <person name="Lohr M."/>
            <person name="Goodson H.V."/>
            <person name="Jenkins J.W."/>
            <person name="Blaby-Haas C.E."/>
            <person name="Helliwell K.E."/>
            <person name="Chan C."/>
            <person name="Marriage T."/>
            <person name="Bhattacharya D."/>
            <person name="Klein A.S."/>
            <person name="Badis Y."/>
            <person name="Brodie J."/>
            <person name="Cao Y."/>
            <person name="Collen J."/>
            <person name="Dittami S.M."/>
            <person name="Gachon C.M."/>
            <person name="Green B.R."/>
            <person name="Karpowicz S."/>
            <person name="Kim J.W."/>
            <person name="Kudahl U."/>
            <person name="Lin S."/>
            <person name="Michel G."/>
            <person name="Mittag M."/>
            <person name="Olson B.J."/>
            <person name="Pangilinan J."/>
            <person name="Peng Y."/>
            <person name="Qiu H."/>
            <person name="Shu S."/>
            <person name="Singer J.T."/>
            <person name="Smith A.G."/>
            <person name="Sprecher B.N."/>
            <person name="Wagner V."/>
            <person name="Wang W."/>
            <person name="Wang Z.-Y."/>
            <person name="Yan J."/>
            <person name="Yarish C."/>
            <person name="Zoeuner-Riek S."/>
            <person name="Zhuang Y."/>
            <person name="Zou Y."/>
            <person name="Lindquist E.A."/>
            <person name="Grimwood J."/>
            <person name="Barry K."/>
            <person name="Rokhsar D.S."/>
            <person name="Schmutz J."/>
            <person name="Stiller J.W."/>
            <person name="Grossman A.R."/>
            <person name="Prochnik S.E."/>
        </authorList>
    </citation>
    <scope>NUCLEOTIDE SEQUENCE [LARGE SCALE GENOMIC DNA]</scope>
    <source>
        <strain evidence="1">4086291</strain>
    </source>
</reference>
<sequence length="74" mass="7552">MGNRDVLVRTRGAFEVVEALADAAHAGGCRSPPAELVCYCSIGKDGHGTPADIFVDGAGWVRAQLGLGARRAGG</sequence>
<dbReference type="OrthoDB" id="4126at2759"/>
<evidence type="ECO:0000313" key="1">
    <source>
        <dbReference type="EMBL" id="OSX76592.1"/>
    </source>
</evidence>